<organism evidence="2 3">
    <name type="scientific">Paludibaculum fermentans</name>
    <dbReference type="NCBI Taxonomy" id="1473598"/>
    <lineage>
        <taxon>Bacteria</taxon>
        <taxon>Pseudomonadati</taxon>
        <taxon>Acidobacteriota</taxon>
        <taxon>Terriglobia</taxon>
        <taxon>Bryobacterales</taxon>
        <taxon>Bryobacteraceae</taxon>
        <taxon>Paludibaculum</taxon>
    </lineage>
</organism>
<dbReference type="Pfam" id="PF04015">
    <property type="entry name" value="DUF362"/>
    <property type="match status" value="1"/>
</dbReference>
<dbReference type="KEGG" id="pfer:IRI77_00005"/>
<dbReference type="InterPro" id="IPR007160">
    <property type="entry name" value="DUF362"/>
</dbReference>
<dbReference type="AlphaFoldDB" id="A0A7S7SJS2"/>
<feature type="domain" description="DUF362" evidence="1">
    <location>
        <begin position="79"/>
        <end position="333"/>
    </location>
</feature>
<gene>
    <name evidence="2" type="ORF">IRI77_00005</name>
</gene>
<accession>A0A7S7SJS2</accession>
<evidence type="ECO:0000313" key="3">
    <source>
        <dbReference type="Proteomes" id="UP000593892"/>
    </source>
</evidence>
<sequence>MTTSRREFLASAAAGTLLRQAPYFGLHSFIEANPKAVFIRRTKVPQKMDSARKLQEGLQLAREIFVPKPEGGIPISHKILLKPNITSVRSRRPDVDNWGTGTDPDFYEGLILGLKELGLKRFHFAEANLYYGWHYRGFMDIHQRHGVRSNEPEQRFDTKRKNPDVVWSTVPDAVVYKRIPHFAPTNESDTWLLNIAKWKGHSMCLTQSVKNEQGLVVLPYVRFCPGWSMVTGCPDHMKENIAQNVERRVETFFENHRRIGYERYNVPEEQKVSPIAQEIWAHKTCDNQSVLKTGLSMIEGIYGRDGDGFDIGNDYLTNLVMFGKDKFRLDLIGLWLGGHEPGNVHLYRIAKERGLSDTFNPWDVPVYEWVDGRAVPRKLSDFPRTPLKSPYLVKAGEEMLHLTAERFDYDKYKV</sequence>
<evidence type="ECO:0000259" key="1">
    <source>
        <dbReference type="Pfam" id="PF04015"/>
    </source>
</evidence>
<protein>
    <submittedName>
        <fullName evidence="2">DUF362 domain-containing protein</fullName>
    </submittedName>
</protein>
<dbReference type="RefSeq" id="WP_194450049.1">
    <property type="nucleotide sequence ID" value="NZ_CP063849.1"/>
</dbReference>
<dbReference type="Proteomes" id="UP000593892">
    <property type="component" value="Chromosome"/>
</dbReference>
<proteinExistence type="predicted"/>
<evidence type="ECO:0000313" key="2">
    <source>
        <dbReference type="EMBL" id="QOY88387.1"/>
    </source>
</evidence>
<dbReference type="EMBL" id="CP063849">
    <property type="protein sequence ID" value="QOY88387.1"/>
    <property type="molecule type" value="Genomic_DNA"/>
</dbReference>
<name>A0A7S7SJS2_PALFE</name>
<reference evidence="2 3" key="1">
    <citation type="submission" date="2020-10" db="EMBL/GenBank/DDBJ databases">
        <title>Complete genome sequence of Paludibaculum fermentans P105T, a facultatively anaerobic acidobacterium capable of dissimilatory Fe(III) reduction.</title>
        <authorList>
            <person name="Dedysh S.N."/>
            <person name="Beletsky A.V."/>
            <person name="Kulichevskaya I.S."/>
            <person name="Mardanov A.V."/>
            <person name="Ravin N.V."/>
        </authorList>
    </citation>
    <scope>NUCLEOTIDE SEQUENCE [LARGE SCALE GENOMIC DNA]</scope>
    <source>
        <strain evidence="2 3">P105</strain>
    </source>
</reference>
<keyword evidence="3" id="KW-1185">Reference proteome</keyword>